<keyword evidence="2" id="KW-1277">Toxin-antitoxin system</keyword>
<dbReference type="InterPro" id="IPR043519">
    <property type="entry name" value="NT_sf"/>
</dbReference>
<dbReference type="GO" id="GO:0005524">
    <property type="term" value="F:ATP binding"/>
    <property type="evidence" value="ECO:0007669"/>
    <property type="project" value="UniProtKB-KW"/>
</dbReference>
<keyword evidence="8" id="KW-0460">Magnesium</keyword>
<keyword evidence="4" id="KW-0548">Nucleotidyltransferase</keyword>
<keyword evidence="7" id="KW-0067">ATP-binding</keyword>
<name>A0A0G3G601_9GAMM</name>
<dbReference type="GO" id="GO:0046872">
    <property type="term" value="F:metal ion binding"/>
    <property type="evidence" value="ECO:0007669"/>
    <property type="project" value="UniProtKB-KW"/>
</dbReference>
<dbReference type="Proteomes" id="UP000064201">
    <property type="component" value="Chromosome"/>
</dbReference>
<organism evidence="11 12">
    <name type="scientific">Thioalkalivibrio versutus</name>
    <dbReference type="NCBI Taxonomy" id="106634"/>
    <lineage>
        <taxon>Bacteria</taxon>
        <taxon>Pseudomonadati</taxon>
        <taxon>Pseudomonadota</taxon>
        <taxon>Gammaproteobacteria</taxon>
        <taxon>Chromatiales</taxon>
        <taxon>Ectothiorhodospiraceae</taxon>
        <taxon>Thioalkalivibrio</taxon>
    </lineage>
</organism>
<proteinExistence type="inferred from homology"/>
<dbReference type="GO" id="GO:0016779">
    <property type="term" value="F:nucleotidyltransferase activity"/>
    <property type="evidence" value="ECO:0007669"/>
    <property type="project" value="UniProtKB-KW"/>
</dbReference>
<dbReference type="InterPro" id="IPR052038">
    <property type="entry name" value="Type-VII_TA_antitoxin"/>
</dbReference>
<dbReference type="AlphaFoldDB" id="A0A0G3G601"/>
<dbReference type="PANTHER" id="PTHR33571">
    <property type="entry name" value="SSL8005 PROTEIN"/>
    <property type="match status" value="1"/>
</dbReference>
<dbReference type="OrthoDB" id="9809323at2"/>
<dbReference type="SUPFAM" id="SSF81301">
    <property type="entry name" value="Nucleotidyltransferase"/>
    <property type="match status" value="1"/>
</dbReference>
<reference evidence="11 12" key="1">
    <citation type="submission" date="2015-04" db="EMBL/GenBank/DDBJ databases">
        <title>Complete Sequence for the Genome of the Thioalkalivibrio versutus D301.</title>
        <authorList>
            <person name="Mu T."/>
            <person name="Zhou J."/>
            <person name="Xu X."/>
        </authorList>
    </citation>
    <scope>NUCLEOTIDE SEQUENCE [LARGE SCALE GENOMIC DNA]</scope>
    <source>
        <strain evidence="11 12">D301</strain>
    </source>
</reference>
<evidence type="ECO:0000256" key="4">
    <source>
        <dbReference type="ARBA" id="ARBA00022695"/>
    </source>
</evidence>
<dbReference type="InterPro" id="IPR002934">
    <property type="entry name" value="Polymerase_NTP_transf_dom"/>
</dbReference>
<accession>A0A0G3G601</accession>
<evidence type="ECO:0000256" key="7">
    <source>
        <dbReference type="ARBA" id="ARBA00022840"/>
    </source>
</evidence>
<protein>
    <submittedName>
        <fullName evidence="11">DNA polymerase</fullName>
    </submittedName>
</protein>
<dbReference type="STRING" id="106634.TVD_10745"/>
<evidence type="ECO:0000313" key="11">
    <source>
        <dbReference type="EMBL" id="AKJ95804.1"/>
    </source>
</evidence>
<dbReference type="EMBL" id="CP011367">
    <property type="protein sequence ID" value="AKJ95804.1"/>
    <property type="molecule type" value="Genomic_DNA"/>
</dbReference>
<dbReference type="KEGG" id="tvr:TVD_10745"/>
<dbReference type="Pfam" id="PF01909">
    <property type="entry name" value="NTP_transf_2"/>
    <property type="match status" value="1"/>
</dbReference>
<comment type="cofactor">
    <cofactor evidence="1">
        <name>Mg(2+)</name>
        <dbReference type="ChEBI" id="CHEBI:18420"/>
    </cofactor>
</comment>
<evidence type="ECO:0000256" key="1">
    <source>
        <dbReference type="ARBA" id="ARBA00001946"/>
    </source>
</evidence>
<gene>
    <name evidence="11" type="ORF">TVD_10745</name>
</gene>
<dbReference type="CDD" id="cd05403">
    <property type="entry name" value="NT_KNTase_like"/>
    <property type="match status" value="1"/>
</dbReference>
<keyword evidence="6" id="KW-0547">Nucleotide-binding</keyword>
<keyword evidence="5" id="KW-0479">Metal-binding</keyword>
<evidence type="ECO:0000256" key="9">
    <source>
        <dbReference type="ARBA" id="ARBA00038276"/>
    </source>
</evidence>
<keyword evidence="12" id="KW-1185">Reference proteome</keyword>
<dbReference type="PATRIC" id="fig|106634.4.peg.2192"/>
<evidence type="ECO:0000313" key="12">
    <source>
        <dbReference type="Proteomes" id="UP000064201"/>
    </source>
</evidence>
<evidence type="ECO:0000256" key="3">
    <source>
        <dbReference type="ARBA" id="ARBA00022679"/>
    </source>
</evidence>
<sequence>MKPSAALEKHREDIRRIVERNHGVNPRVFGSALDGTDTEHSDLDILVDTTEETSLLDIGAMQVELMELLGLKVDVLTPGALPDRWKSDVLKTAQTI</sequence>
<evidence type="ECO:0000256" key="8">
    <source>
        <dbReference type="ARBA" id="ARBA00022842"/>
    </source>
</evidence>
<evidence type="ECO:0000256" key="5">
    <source>
        <dbReference type="ARBA" id="ARBA00022723"/>
    </source>
</evidence>
<keyword evidence="3" id="KW-0808">Transferase</keyword>
<dbReference type="Gene3D" id="3.30.460.10">
    <property type="entry name" value="Beta Polymerase, domain 2"/>
    <property type="match status" value="1"/>
</dbReference>
<evidence type="ECO:0000256" key="2">
    <source>
        <dbReference type="ARBA" id="ARBA00022649"/>
    </source>
</evidence>
<evidence type="ECO:0000256" key="6">
    <source>
        <dbReference type="ARBA" id="ARBA00022741"/>
    </source>
</evidence>
<evidence type="ECO:0000259" key="10">
    <source>
        <dbReference type="Pfam" id="PF01909"/>
    </source>
</evidence>
<comment type="similarity">
    <text evidence="9">Belongs to the MntA antitoxin family.</text>
</comment>
<feature type="domain" description="Polymerase nucleotidyl transferase" evidence="10">
    <location>
        <begin position="13"/>
        <end position="90"/>
    </location>
</feature>
<dbReference type="PANTHER" id="PTHR33571:SF12">
    <property type="entry name" value="BSL3053 PROTEIN"/>
    <property type="match status" value="1"/>
</dbReference>